<sequence length="161" mass="18057">MSKQRKIVIALDPSSEEASYTVDWIIDNFLMSERDDVHLISALCLNSDLDITELGLNVNYAAEYAANLEKEVERKTSDAMQPFAKKLEAANIKCKVDIISSNNDSRNIVVDYTEKEKADVLIMGSRDLSTWKSLFLGSFSDFCHHNAHCPVLIVKGPRESS</sequence>
<dbReference type="PANTHER" id="PTHR31964:SF113">
    <property type="entry name" value="USPA DOMAIN-CONTAINING PROTEIN"/>
    <property type="match status" value="1"/>
</dbReference>
<reference evidence="2" key="1">
    <citation type="submission" date="2015-07" db="EMBL/GenBank/DDBJ databases">
        <title>Transcriptome Assembly of Anthurium amnicola.</title>
        <authorList>
            <person name="Suzuki J."/>
        </authorList>
    </citation>
    <scope>NUCLEOTIDE SEQUENCE</scope>
</reference>
<protein>
    <submittedName>
        <fullName evidence="2">Universal stress protein MJ0531</fullName>
    </submittedName>
</protein>
<dbReference type="AlphaFoldDB" id="A0A1D1XVA6"/>
<dbReference type="InterPro" id="IPR014729">
    <property type="entry name" value="Rossmann-like_a/b/a_fold"/>
</dbReference>
<dbReference type="SUPFAM" id="SSF52402">
    <property type="entry name" value="Adenine nucleotide alpha hydrolases-like"/>
    <property type="match status" value="1"/>
</dbReference>
<evidence type="ECO:0000259" key="1">
    <source>
        <dbReference type="Pfam" id="PF00582"/>
    </source>
</evidence>
<organism evidence="2">
    <name type="scientific">Anthurium amnicola</name>
    <dbReference type="NCBI Taxonomy" id="1678845"/>
    <lineage>
        <taxon>Eukaryota</taxon>
        <taxon>Viridiplantae</taxon>
        <taxon>Streptophyta</taxon>
        <taxon>Embryophyta</taxon>
        <taxon>Tracheophyta</taxon>
        <taxon>Spermatophyta</taxon>
        <taxon>Magnoliopsida</taxon>
        <taxon>Liliopsida</taxon>
        <taxon>Araceae</taxon>
        <taxon>Pothoideae</taxon>
        <taxon>Potheae</taxon>
        <taxon>Anthurium</taxon>
    </lineage>
</organism>
<evidence type="ECO:0000313" key="2">
    <source>
        <dbReference type="EMBL" id="JAT46305.1"/>
    </source>
</evidence>
<dbReference type="InterPro" id="IPR006016">
    <property type="entry name" value="UspA"/>
</dbReference>
<dbReference type="PRINTS" id="PR01438">
    <property type="entry name" value="UNVRSLSTRESS"/>
</dbReference>
<dbReference type="EMBL" id="GDJX01021631">
    <property type="protein sequence ID" value="JAT46305.1"/>
    <property type="molecule type" value="Transcribed_RNA"/>
</dbReference>
<gene>
    <name evidence="2" type="primary">MJ0531_4</name>
    <name evidence="2" type="ORF">g.34151</name>
</gene>
<dbReference type="Pfam" id="PF00582">
    <property type="entry name" value="Usp"/>
    <property type="match status" value="1"/>
</dbReference>
<dbReference type="Gene3D" id="3.40.50.620">
    <property type="entry name" value="HUPs"/>
    <property type="match status" value="1"/>
</dbReference>
<dbReference type="CDD" id="cd23659">
    <property type="entry name" value="USP_At3g01520-like"/>
    <property type="match status" value="1"/>
</dbReference>
<feature type="domain" description="UspA" evidence="1">
    <location>
        <begin position="5"/>
        <end position="155"/>
    </location>
</feature>
<dbReference type="InterPro" id="IPR006015">
    <property type="entry name" value="Universal_stress_UspA"/>
</dbReference>
<accession>A0A1D1XVA6</accession>
<dbReference type="PANTHER" id="PTHR31964">
    <property type="entry name" value="ADENINE NUCLEOTIDE ALPHA HYDROLASES-LIKE SUPERFAMILY PROTEIN"/>
    <property type="match status" value="1"/>
</dbReference>
<name>A0A1D1XVA6_9ARAE</name>
<proteinExistence type="predicted"/>